<evidence type="ECO:0000259" key="4">
    <source>
        <dbReference type="Pfam" id="PF03291"/>
    </source>
</evidence>
<dbReference type="Pfam" id="PF03291">
    <property type="entry name" value="mRNA_G-N7_MeTrfase"/>
    <property type="match status" value="1"/>
</dbReference>
<organism evidence="5 6">
    <name type="scientific">Artemia franciscana</name>
    <name type="common">Brine shrimp</name>
    <name type="synonym">Artemia sanfranciscana</name>
    <dbReference type="NCBI Taxonomy" id="6661"/>
    <lineage>
        <taxon>Eukaryota</taxon>
        <taxon>Metazoa</taxon>
        <taxon>Ecdysozoa</taxon>
        <taxon>Arthropoda</taxon>
        <taxon>Crustacea</taxon>
        <taxon>Branchiopoda</taxon>
        <taxon>Anostraca</taxon>
        <taxon>Artemiidae</taxon>
        <taxon>Artemia</taxon>
    </lineage>
</organism>
<keyword evidence="2" id="KW-0808">Transferase</keyword>
<evidence type="ECO:0000256" key="3">
    <source>
        <dbReference type="ARBA" id="ARBA00044712"/>
    </source>
</evidence>
<accession>A0AA88I408</accession>
<evidence type="ECO:0000256" key="1">
    <source>
        <dbReference type="ARBA" id="ARBA00022603"/>
    </source>
</evidence>
<evidence type="ECO:0000256" key="2">
    <source>
        <dbReference type="ARBA" id="ARBA00022679"/>
    </source>
</evidence>
<evidence type="ECO:0000313" key="5">
    <source>
        <dbReference type="EMBL" id="KAK2714982.1"/>
    </source>
</evidence>
<dbReference type="InterPro" id="IPR029063">
    <property type="entry name" value="SAM-dependent_MTases_sf"/>
</dbReference>
<protein>
    <recommendedName>
        <fullName evidence="4">mRNA cap 0 methyltransferase domain-containing protein</fullName>
    </recommendedName>
</protein>
<keyword evidence="1" id="KW-0489">Methyltransferase</keyword>
<dbReference type="GO" id="GO:0004482">
    <property type="term" value="F:mRNA 5'-cap (guanine-N7-)-methyltransferase activity"/>
    <property type="evidence" value="ECO:0007669"/>
    <property type="project" value="UniProtKB-EC"/>
</dbReference>
<reference evidence="5" key="1">
    <citation type="submission" date="2023-07" db="EMBL/GenBank/DDBJ databases">
        <title>Chromosome-level genome assembly of Artemia franciscana.</title>
        <authorList>
            <person name="Jo E."/>
        </authorList>
    </citation>
    <scope>NUCLEOTIDE SEQUENCE</scope>
    <source>
        <tissue evidence="5">Whole body</tissue>
    </source>
</reference>
<dbReference type="Gene3D" id="3.40.50.150">
    <property type="entry name" value="Vaccinia Virus protein VP39"/>
    <property type="match status" value="1"/>
</dbReference>
<dbReference type="EMBL" id="JAVRJZ010000012">
    <property type="protein sequence ID" value="KAK2714982.1"/>
    <property type="molecule type" value="Genomic_DNA"/>
</dbReference>
<dbReference type="InterPro" id="IPR004971">
    <property type="entry name" value="mRNA_G-N7_MeTrfase_dom"/>
</dbReference>
<keyword evidence="6" id="KW-1185">Reference proteome</keyword>
<sequence>MTDIKKPNTFSDFISRSDIDDSTVTRIDGKHGKITVLTYYTLTNEAEDDEKDDIYALLSSELSSVPPHDYLRVLGNFNACVANSSSLDGGAVEPVTVDAPNDYASTVANFYNNREEKGIESRTESQIFYMRNFNNWVKSVLIGETRRRHLETRRTQG</sequence>
<evidence type="ECO:0000313" key="6">
    <source>
        <dbReference type="Proteomes" id="UP001187531"/>
    </source>
</evidence>
<dbReference type="Proteomes" id="UP001187531">
    <property type="component" value="Unassembled WGS sequence"/>
</dbReference>
<comment type="caution">
    <text evidence="5">The sequence shown here is derived from an EMBL/GenBank/DDBJ whole genome shotgun (WGS) entry which is preliminary data.</text>
</comment>
<gene>
    <name evidence="5" type="ORF">QYM36_009840</name>
</gene>
<dbReference type="AlphaFoldDB" id="A0AA88I408"/>
<name>A0AA88I408_ARTSF</name>
<feature type="domain" description="MRNA cap 0 methyltransferase" evidence="4">
    <location>
        <begin position="101"/>
        <end position="149"/>
    </location>
</feature>
<proteinExistence type="predicted"/>
<comment type="catalytic activity">
    <reaction evidence="3">
        <text>a 5'-end (5'-triphosphoguanosine)-ribonucleoside in mRNA + S-adenosyl-L-methionine = a 5'-end (N(7)-methyl 5'-triphosphoguanosine)-ribonucleoside in mRNA + S-adenosyl-L-homocysteine</text>
        <dbReference type="Rhea" id="RHEA:67008"/>
        <dbReference type="Rhea" id="RHEA-COMP:17166"/>
        <dbReference type="Rhea" id="RHEA-COMP:17167"/>
        <dbReference type="ChEBI" id="CHEBI:57856"/>
        <dbReference type="ChEBI" id="CHEBI:59789"/>
        <dbReference type="ChEBI" id="CHEBI:156461"/>
        <dbReference type="ChEBI" id="CHEBI:167617"/>
        <dbReference type="EC" id="2.1.1.56"/>
    </reaction>
</comment>